<dbReference type="EMBL" id="BARS01047712">
    <property type="protein sequence ID" value="GAG29205.1"/>
    <property type="molecule type" value="Genomic_DNA"/>
</dbReference>
<proteinExistence type="predicted"/>
<name>X0WEV9_9ZZZZ</name>
<protein>
    <recommendedName>
        <fullName evidence="1">LTD domain-containing protein</fullName>
    </recommendedName>
</protein>
<dbReference type="SUPFAM" id="SSF74853">
    <property type="entry name" value="Lamin A/C globular tail domain"/>
    <property type="match status" value="1"/>
</dbReference>
<feature type="non-terminal residue" evidence="2">
    <location>
        <position position="1"/>
    </location>
</feature>
<gene>
    <name evidence="2" type="ORF">S01H1_71634</name>
</gene>
<dbReference type="Gene3D" id="2.60.40.1260">
    <property type="entry name" value="Lamin Tail domain"/>
    <property type="match status" value="1"/>
</dbReference>
<dbReference type="InterPro" id="IPR036415">
    <property type="entry name" value="Lamin_tail_dom_sf"/>
</dbReference>
<accession>X0WEV9</accession>
<organism evidence="2">
    <name type="scientific">marine sediment metagenome</name>
    <dbReference type="NCBI Taxonomy" id="412755"/>
    <lineage>
        <taxon>unclassified sequences</taxon>
        <taxon>metagenomes</taxon>
        <taxon>ecological metagenomes</taxon>
    </lineage>
</organism>
<feature type="domain" description="LTD" evidence="1">
    <location>
        <begin position="69"/>
        <end position="178"/>
    </location>
</feature>
<dbReference type="InterPro" id="IPR001322">
    <property type="entry name" value="Lamin_tail_dom"/>
</dbReference>
<dbReference type="AlphaFoldDB" id="X0WEV9"/>
<evidence type="ECO:0000259" key="1">
    <source>
        <dbReference type="Pfam" id="PF00932"/>
    </source>
</evidence>
<sequence length="185" mass="20168">LDAAKWGSDAWGNGSTAPCCPQSLLEAADELKYYYLPERRRRLFNGLASGANEIPNAQPVITLINFGAIDTNPASGNPDEQYIQLQNPNHFAVDISGWALSRGQNPNDHLFTFHGGTVIPVNGTIFVAANRVAFRSRNSSIRDGQVLFVVGDFSGRLAARDETLLLTDRQQVPIDVVRTTQAGSR</sequence>
<evidence type="ECO:0000313" key="2">
    <source>
        <dbReference type="EMBL" id="GAG29205.1"/>
    </source>
</evidence>
<comment type="caution">
    <text evidence="2">The sequence shown here is derived from an EMBL/GenBank/DDBJ whole genome shotgun (WGS) entry which is preliminary data.</text>
</comment>
<dbReference type="Pfam" id="PF00932">
    <property type="entry name" value="LTD"/>
    <property type="match status" value="1"/>
</dbReference>
<reference evidence="2" key="1">
    <citation type="journal article" date="2014" name="Front. Microbiol.">
        <title>High frequency of phylogenetically diverse reductive dehalogenase-homologous genes in deep subseafloor sedimentary metagenomes.</title>
        <authorList>
            <person name="Kawai M."/>
            <person name="Futagami T."/>
            <person name="Toyoda A."/>
            <person name="Takaki Y."/>
            <person name="Nishi S."/>
            <person name="Hori S."/>
            <person name="Arai W."/>
            <person name="Tsubouchi T."/>
            <person name="Morono Y."/>
            <person name="Uchiyama I."/>
            <person name="Ito T."/>
            <person name="Fujiyama A."/>
            <person name="Inagaki F."/>
            <person name="Takami H."/>
        </authorList>
    </citation>
    <scope>NUCLEOTIDE SEQUENCE</scope>
    <source>
        <strain evidence="2">Expedition CK06-06</strain>
    </source>
</reference>